<protein>
    <submittedName>
        <fullName evidence="2">Uncharacterized protein</fullName>
    </submittedName>
</protein>
<feature type="coiled-coil region" evidence="1">
    <location>
        <begin position="147"/>
        <end position="174"/>
    </location>
</feature>
<name>A0A4R6WN89_9PROT</name>
<reference evidence="2 3" key="1">
    <citation type="submission" date="2019-03" db="EMBL/GenBank/DDBJ databases">
        <title>Genomic Encyclopedia of Type Strains, Phase III (KMG-III): the genomes of soil and plant-associated and newly described type strains.</title>
        <authorList>
            <person name="Whitman W."/>
        </authorList>
    </citation>
    <scope>NUCLEOTIDE SEQUENCE [LARGE SCALE GENOMIC DNA]</scope>
    <source>
        <strain evidence="2 3">CGMCC 1.7660</strain>
    </source>
</reference>
<proteinExistence type="predicted"/>
<evidence type="ECO:0000256" key="1">
    <source>
        <dbReference type="SAM" id="Coils"/>
    </source>
</evidence>
<evidence type="ECO:0000313" key="2">
    <source>
        <dbReference type="EMBL" id="TDQ82509.1"/>
    </source>
</evidence>
<gene>
    <name evidence="2" type="ORF">A8950_2332</name>
</gene>
<sequence length="191" mass="20604">MTTSIIAICNRALDFLGADPITSLEDGSKPAGLCRRNFAPAADAVLRLYPWNAAQRRARLAAMVEKPAWGYAHQYQLPQGPEPAHCLRLIEIAGGGDYRIEGRRILSDLPPPLDILYIGRIADAAEYDALLAEAIAARLAVQLAGNLTESASRIEAARNHLRDLLQQARIADAQEGGQATLAVDAWLAARA</sequence>
<dbReference type="RefSeq" id="WP_133613781.1">
    <property type="nucleotide sequence ID" value="NZ_SNYW01000008.1"/>
</dbReference>
<keyword evidence="3" id="KW-1185">Reference proteome</keyword>
<accession>A0A4R6WN89</accession>
<keyword evidence="1" id="KW-0175">Coiled coil</keyword>
<dbReference type="EMBL" id="SNYW01000008">
    <property type="protein sequence ID" value="TDQ82509.1"/>
    <property type="molecule type" value="Genomic_DNA"/>
</dbReference>
<comment type="caution">
    <text evidence="2">The sequence shown here is derived from an EMBL/GenBank/DDBJ whole genome shotgun (WGS) entry which is preliminary data.</text>
</comment>
<dbReference type="AlphaFoldDB" id="A0A4R6WN89"/>
<organism evidence="2 3">
    <name type="scientific">Dongia mobilis</name>
    <dbReference type="NCBI Taxonomy" id="578943"/>
    <lineage>
        <taxon>Bacteria</taxon>
        <taxon>Pseudomonadati</taxon>
        <taxon>Pseudomonadota</taxon>
        <taxon>Alphaproteobacteria</taxon>
        <taxon>Rhodospirillales</taxon>
        <taxon>Dongiaceae</taxon>
        <taxon>Dongia</taxon>
    </lineage>
</organism>
<dbReference type="OrthoDB" id="7278537at2"/>
<evidence type="ECO:0000313" key="3">
    <source>
        <dbReference type="Proteomes" id="UP000295783"/>
    </source>
</evidence>
<dbReference type="Proteomes" id="UP000295783">
    <property type="component" value="Unassembled WGS sequence"/>
</dbReference>